<dbReference type="AlphaFoldDB" id="A0A9N9J6W8"/>
<dbReference type="PANTHER" id="PTHR31668">
    <property type="entry name" value="GLUCOSE TRANSPORT TRANSCRIPTION REGULATOR RGT1-RELATED-RELATED"/>
    <property type="match status" value="1"/>
</dbReference>
<dbReference type="EMBL" id="CAJVPZ010043040">
    <property type="protein sequence ID" value="CAG8764908.1"/>
    <property type="molecule type" value="Genomic_DNA"/>
</dbReference>
<dbReference type="Pfam" id="PF00172">
    <property type="entry name" value="Zn_clus"/>
    <property type="match status" value="1"/>
</dbReference>
<feature type="compositionally biased region" description="Polar residues" evidence="2">
    <location>
        <begin position="71"/>
        <end position="81"/>
    </location>
</feature>
<name>A0A9N9J6W8_9GLOM</name>
<feature type="region of interest" description="Disordered" evidence="2">
    <location>
        <begin position="50"/>
        <end position="81"/>
    </location>
</feature>
<feature type="non-terminal residue" evidence="4">
    <location>
        <position position="233"/>
    </location>
</feature>
<evidence type="ECO:0000256" key="2">
    <source>
        <dbReference type="SAM" id="MobiDB-lite"/>
    </source>
</evidence>
<dbReference type="InterPro" id="IPR036864">
    <property type="entry name" value="Zn2-C6_fun-type_DNA-bd_sf"/>
</dbReference>
<protein>
    <submittedName>
        <fullName evidence="4">6139_t:CDS:1</fullName>
    </submittedName>
</protein>
<dbReference type="InterPro" id="IPR050797">
    <property type="entry name" value="Carb_Metab_Trans_Reg"/>
</dbReference>
<dbReference type="PROSITE" id="PS50048">
    <property type="entry name" value="ZN2_CY6_FUNGAL_2"/>
    <property type="match status" value="1"/>
</dbReference>
<dbReference type="CDD" id="cd00067">
    <property type="entry name" value="GAL4"/>
    <property type="match status" value="1"/>
</dbReference>
<dbReference type="Gene3D" id="4.10.240.10">
    <property type="entry name" value="Zn(2)-C6 fungal-type DNA-binding domain"/>
    <property type="match status" value="1"/>
</dbReference>
<comment type="caution">
    <text evidence="4">The sequence shown here is derived from an EMBL/GenBank/DDBJ whole genome shotgun (WGS) entry which is preliminary data.</text>
</comment>
<dbReference type="SUPFAM" id="SSF57701">
    <property type="entry name" value="Zn2/Cys6 DNA-binding domain"/>
    <property type="match status" value="1"/>
</dbReference>
<reference evidence="4" key="1">
    <citation type="submission" date="2021-06" db="EMBL/GenBank/DDBJ databases">
        <authorList>
            <person name="Kallberg Y."/>
            <person name="Tangrot J."/>
            <person name="Rosling A."/>
        </authorList>
    </citation>
    <scope>NUCLEOTIDE SEQUENCE</scope>
    <source>
        <strain evidence="4">IN212</strain>
    </source>
</reference>
<feature type="compositionally biased region" description="Basic and acidic residues" evidence="2">
    <location>
        <begin position="51"/>
        <end position="70"/>
    </location>
</feature>
<dbReference type="OrthoDB" id="4116913at2759"/>
<sequence>MPSTSYRYNVTTACDLCRRLKIRCKKETHLNQSTKCNGCIKRNAECTYPVHQERRGPKPRTKEESPDNEKLLTSPSSNDPKLFPSLSQELVANEHELYKLCPDLSQEGIKPIVNNHDFYELCPDLSQEGIKLIANDHEFYELLPDLSQKAIKPVANEHELYELCPDLSHEEIKLVANNHEFYELLRDLSQKEIKLVANDRELFRDLSQEDISTSTTSSSCPYENNPGHYCHIG</sequence>
<feature type="domain" description="Zn(2)-C6 fungal-type" evidence="3">
    <location>
        <begin position="13"/>
        <end position="48"/>
    </location>
</feature>
<accession>A0A9N9J6W8</accession>
<dbReference type="Proteomes" id="UP000789396">
    <property type="component" value="Unassembled WGS sequence"/>
</dbReference>
<dbReference type="PROSITE" id="PS00463">
    <property type="entry name" value="ZN2_CY6_FUNGAL_1"/>
    <property type="match status" value="1"/>
</dbReference>
<organism evidence="4 5">
    <name type="scientific">Racocetra fulgida</name>
    <dbReference type="NCBI Taxonomy" id="60492"/>
    <lineage>
        <taxon>Eukaryota</taxon>
        <taxon>Fungi</taxon>
        <taxon>Fungi incertae sedis</taxon>
        <taxon>Mucoromycota</taxon>
        <taxon>Glomeromycotina</taxon>
        <taxon>Glomeromycetes</taxon>
        <taxon>Diversisporales</taxon>
        <taxon>Gigasporaceae</taxon>
        <taxon>Racocetra</taxon>
    </lineage>
</organism>
<evidence type="ECO:0000259" key="3">
    <source>
        <dbReference type="PROSITE" id="PS50048"/>
    </source>
</evidence>
<evidence type="ECO:0000256" key="1">
    <source>
        <dbReference type="ARBA" id="ARBA00023242"/>
    </source>
</evidence>
<keyword evidence="5" id="KW-1185">Reference proteome</keyword>
<dbReference type="InterPro" id="IPR001138">
    <property type="entry name" value="Zn2Cys6_DnaBD"/>
</dbReference>
<dbReference type="GO" id="GO:0000981">
    <property type="term" value="F:DNA-binding transcription factor activity, RNA polymerase II-specific"/>
    <property type="evidence" value="ECO:0007669"/>
    <property type="project" value="InterPro"/>
</dbReference>
<dbReference type="SMART" id="SM00066">
    <property type="entry name" value="GAL4"/>
    <property type="match status" value="1"/>
</dbReference>
<evidence type="ECO:0000313" key="5">
    <source>
        <dbReference type="Proteomes" id="UP000789396"/>
    </source>
</evidence>
<evidence type="ECO:0000313" key="4">
    <source>
        <dbReference type="EMBL" id="CAG8764908.1"/>
    </source>
</evidence>
<keyword evidence="1" id="KW-0539">Nucleus</keyword>
<dbReference type="GO" id="GO:0008270">
    <property type="term" value="F:zinc ion binding"/>
    <property type="evidence" value="ECO:0007669"/>
    <property type="project" value="InterPro"/>
</dbReference>
<gene>
    <name evidence="4" type="ORF">RFULGI_LOCUS14602</name>
</gene>
<proteinExistence type="predicted"/>